<dbReference type="InterPro" id="IPR038385">
    <property type="entry name" value="Sua5/YwlC_C"/>
</dbReference>
<feature type="binding site" evidence="14">
    <location>
        <position position="139"/>
    </location>
    <ligand>
        <name>ATP</name>
        <dbReference type="ChEBI" id="CHEBI:30616"/>
    </ligand>
</feature>
<feature type="binding site" evidence="14">
    <location>
        <position position="117"/>
    </location>
    <ligand>
        <name>L-threonine</name>
        <dbReference type="ChEBI" id="CHEBI:57926"/>
    </ligand>
</feature>
<dbReference type="PIRSF" id="PIRSF004930">
    <property type="entry name" value="Tln_factor_SUA5"/>
    <property type="match status" value="1"/>
</dbReference>
<comment type="subcellular location">
    <subcellularLocation>
        <location evidence="1 13">Cytoplasm</location>
    </subcellularLocation>
</comment>
<keyword evidence="17" id="KW-1185">Reference proteome</keyword>
<dbReference type="FunFam" id="3.90.870.10:FF:000009">
    <property type="entry name" value="Threonylcarbamoyl-AMP synthase, putative"/>
    <property type="match status" value="1"/>
</dbReference>
<comment type="similarity">
    <text evidence="2 13">Belongs to the SUA5 family.</text>
</comment>
<dbReference type="PANTHER" id="PTHR17490">
    <property type="entry name" value="SUA5"/>
    <property type="match status" value="1"/>
</dbReference>
<dbReference type="GO" id="GO:0000049">
    <property type="term" value="F:tRNA binding"/>
    <property type="evidence" value="ECO:0007669"/>
    <property type="project" value="TreeGrafter"/>
</dbReference>
<dbReference type="Pfam" id="PF03481">
    <property type="entry name" value="Sua5_C"/>
    <property type="match status" value="1"/>
</dbReference>
<evidence type="ECO:0000256" key="12">
    <source>
        <dbReference type="ARBA" id="ARBA00048366"/>
    </source>
</evidence>
<dbReference type="InterPro" id="IPR050156">
    <property type="entry name" value="TC-AMP_synthase_SUA5"/>
</dbReference>
<dbReference type="Gene3D" id="3.90.870.10">
    <property type="entry name" value="DHBP synthase"/>
    <property type="match status" value="1"/>
</dbReference>
<dbReference type="Gene3D" id="3.40.50.11030">
    <property type="entry name" value="Threonylcarbamoyl-AMP synthase, C-terminal domain"/>
    <property type="match status" value="1"/>
</dbReference>
<evidence type="ECO:0000313" key="17">
    <source>
        <dbReference type="Proteomes" id="UP000182152"/>
    </source>
</evidence>
<feature type="binding site" evidence="14">
    <location>
        <position position="62"/>
    </location>
    <ligand>
        <name>L-threonine</name>
        <dbReference type="ChEBI" id="CHEBI:57926"/>
    </ligand>
</feature>
<name>A0A1L8WNS7_9ENTE</name>
<sequence length="341" mass="37516">METNYYYEQQLSEAAQALKNGQLIAFPTETVYGLGANALLPEAVAQVFSVKDRPQDNPLIVHVSSFEQVKSYVDNFHPLTEKIVKNFWPGPLTLIFKIKKGGLPAIVTGGLSTAAFRMPDNKKTLQVIKLAKVPIVGPSANTSGKPSPTTAEHVYHDLQGKITGIIDDGATRIGVESTVIDLSDPMSEPMILRPGAVTKEQLEAAIGGKVTIDQHLIQSSETPKSPGMKYRHYSPDTTVMMVYEEDWQEAIKWAKDNQLRVGVIAGPKIAESVRFDVAAVYMYFDDSVKAATQGLFAGLRSLDEKMLGLDLIFVEVFSEEGLGNAYMNRLRKSAGQKYFEK</sequence>
<dbReference type="InterPro" id="IPR005145">
    <property type="entry name" value="Sua5_C"/>
</dbReference>
<feature type="binding site" evidence="14">
    <location>
        <position position="147"/>
    </location>
    <ligand>
        <name>ATP</name>
        <dbReference type="ChEBI" id="CHEBI:30616"/>
    </ligand>
</feature>
<keyword evidence="6 13" id="KW-0808">Transferase</keyword>
<evidence type="ECO:0000256" key="13">
    <source>
        <dbReference type="PIRNR" id="PIRNR004930"/>
    </source>
</evidence>
<feature type="binding site" evidence="14">
    <location>
        <position position="113"/>
    </location>
    <ligand>
        <name>ATP</name>
        <dbReference type="ChEBI" id="CHEBI:30616"/>
    </ligand>
</feature>
<keyword evidence="9 13" id="KW-0547">Nucleotide-binding</keyword>
<dbReference type="NCBIfam" id="TIGR00057">
    <property type="entry name" value="L-threonylcarbamoyladenylate synthase"/>
    <property type="match status" value="1"/>
</dbReference>
<evidence type="ECO:0000256" key="14">
    <source>
        <dbReference type="PIRSR" id="PIRSR004930-1"/>
    </source>
</evidence>
<evidence type="ECO:0000256" key="1">
    <source>
        <dbReference type="ARBA" id="ARBA00004496"/>
    </source>
</evidence>
<dbReference type="InterPro" id="IPR010923">
    <property type="entry name" value="T(6)A37_SUA5"/>
</dbReference>
<dbReference type="GO" id="GO:0006450">
    <property type="term" value="P:regulation of translational fidelity"/>
    <property type="evidence" value="ECO:0007669"/>
    <property type="project" value="TreeGrafter"/>
</dbReference>
<evidence type="ECO:0000256" key="8">
    <source>
        <dbReference type="ARBA" id="ARBA00022695"/>
    </source>
</evidence>
<evidence type="ECO:0000256" key="3">
    <source>
        <dbReference type="ARBA" id="ARBA00012584"/>
    </source>
</evidence>
<dbReference type="GO" id="GO:0061710">
    <property type="term" value="F:L-threonylcarbamoyladenylate synthase"/>
    <property type="evidence" value="ECO:0007669"/>
    <property type="project" value="UniProtKB-EC"/>
</dbReference>
<feature type="domain" description="YrdC-like" evidence="15">
    <location>
        <begin position="8"/>
        <end position="197"/>
    </location>
</feature>
<dbReference type="PANTHER" id="PTHR17490:SF16">
    <property type="entry name" value="THREONYLCARBAMOYL-AMP SYNTHASE"/>
    <property type="match status" value="1"/>
</dbReference>
<protein>
    <recommendedName>
        <fullName evidence="4 13">Threonylcarbamoyl-AMP synthase</fullName>
        <shortName evidence="13">TC-AMP synthase</shortName>
        <ecNumber evidence="3 13">2.7.7.87</ecNumber>
    </recommendedName>
    <alternativeName>
        <fullName evidence="11 13">L-threonylcarbamoyladenylate synthase</fullName>
    </alternativeName>
</protein>
<comment type="caution">
    <text evidence="16">The sequence shown here is derived from an EMBL/GenBank/DDBJ whole genome shotgun (WGS) entry which is preliminary data.</text>
</comment>
<evidence type="ECO:0000256" key="7">
    <source>
        <dbReference type="ARBA" id="ARBA00022694"/>
    </source>
</evidence>
<comment type="function">
    <text evidence="13">Required for the formation of a threonylcarbamoyl group on adenosine at position 37 (t(6)A37) in tRNAs that read codons beginning with adenine.</text>
</comment>
<dbReference type="GO" id="GO:0008033">
    <property type="term" value="P:tRNA processing"/>
    <property type="evidence" value="ECO:0007669"/>
    <property type="project" value="UniProtKB-KW"/>
</dbReference>
<dbReference type="Pfam" id="PF01300">
    <property type="entry name" value="Sua5_yciO_yrdC"/>
    <property type="match status" value="1"/>
</dbReference>
<evidence type="ECO:0000256" key="11">
    <source>
        <dbReference type="ARBA" id="ARBA00029774"/>
    </source>
</evidence>
<dbReference type="InterPro" id="IPR006070">
    <property type="entry name" value="Sua5-like_dom"/>
</dbReference>
<keyword evidence="10 13" id="KW-0067">ATP-binding</keyword>
<keyword evidence="5 13" id="KW-0963">Cytoplasm</keyword>
<gene>
    <name evidence="16" type="ORF">RV14_GL002256</name>
</gene>
<dbReference type="EMBL" id="JXLB01000008">
    <property type="protein sequence ID" value="OJG82681.1"/>
    <property type="molecule type" value="Genomic_DNA"/>
</dbReference>
<feature type="binding site" evidence="14">
    <location>
        <position position="193"/>
    </location>
    <ligand>
        <name>ATP</name>
        <dbReference type="ChEBI" id="CHEBI:30616"/>
    </ligand>
</feature>
<feature type="binding site" evidence="14">
    <location>
        <position position="233"/>
    </location>
    <ligand>
        <name>ATP</name>
        <dbReference type="ChEBI" id="CHEBI:30616"/>
    </ligand>
</feature>
<feature type="binding site" evidence="14">
    <location>
        <position position="177"/>
    </location>
    <ligand>
        <name>L-threonine</name>
        <dbReference type="ChEBI" id="CHEBI:57926"/>
    </ligand>
</feature>
<evidence type="ECO:0000256" key="6">
    <source>
        <dbReference type="ARBA" id="ARBA00022679"/>
    </source>
</evidence>
<feature type="binding site" evidence="14">
    <location>
        <position position="53"/>
    </location>
    <ligand>
        <name>ATP</name>
        <dbReference type="ChEBI" id="CHEBI:30616"/>
    </ligand>
</feature>
<dbReference type="GO" id="GO:0005524">
    <property type="term" value="F:ATP binding"/>
    <property type="evidence" value="ECO:0007669"/>
    <property type="project" value="UniProtKB-UniRule"/>
</dbReference>
<evidence type="ECO:0000256" key="10">
    <source>
        <dbReference type="ARBA" id="ARBA00022840"/>
    </source>
</evidence>
<proteinExistence type="inferred from homology"/>
<dbReference type="EC" id="2.7.7.87" evidence="3 13"/>
<dbReference type="SUPFAM" id="SSF55821">
    <property type="entry name" value="YrdC/RibB"/>
    <property type="match status" value="1"/>
</dbReference>
<dbReference type="GO" id="GO:0005737">
    <property type="term" value="C:cytoplasm"/>
    <property type="evidence" value="ECO:0007669"/>
    <property type="project" value="UniProtKB-SubCell"/>
</dbReference>
<feature type="binding site" evidence="14">
    <location>
        <position position="57"/>
    </location>
    <ligand>
        <name>ATP</name>
        <dbReference type="ChEBI" id="CHEBI:30616"/>
    </ligand>
</feature>
<dbReference type="AlphaFoldDB" id="A0A1L8WNS7"/>
<dbReference type="PROSITE" id="PS51163">
    <property type="entry name" value="YRDC"/>
    <property type="match status" value="1"/>
</dbReference>
<dbReference type="GO" id="GO:0003725">
    <property type="term" value="F:double-stranded RNA binding"/>
    <property type="evidence" value="ECO:0007669"/>
    <property type="project" value="UniProtKB-UniRule"/>
</dbReference>
<evidence type="ECO:0000256" key="4">
    <source>
        <dbReference type="ARBA" id="ARBA00015492"/>
    </source>
</evidence>
<dbReference type="Proteomes" id="UP000182152">
    <property type="component" value="Unassembled WGS sequence"/>
</dbReference>
<evidence type="ECO:0000256" key="9">
    <source>
        <dbReference type="ARBA" id="ARBA00022741"/>
    </source>
</evidence>
<dbReference type="InterPro" id="IPR017945">
    <property type="entry name" value="DHBP_synth_RibB-like_a/b_dom"/>
</dbReference>
<comment type="catalytic activity">
    <reaction evidence="12 13">
        <text>L-threonine + hydrogencarbonate + ATP = L-threonylcarbamoyladenylate + diphosphate + H2O</text>
        <dbReference type="Rhea" id="RHEA:36407"/>
        <dbReference type="ChEBI" id="CHEBI:15377"/>
        <dbReference type="ChEBI" id="CHEBI:17544"/>
        <dbReference type="ChEBI" id="CHEBI:30616"/>
        <dbReference type="ChEBI" id="CHEBI:33019"/>
        <dbReference type="ChEBI" id="CHEBI:57926"/>
        <dbReference type="ChEBI" id="CHEBI:73682"/>
        <dbReference type="EC" id="2.7.7.87"/>
    </reaction>
</comment>
<dbReference type="RefSeq" id="WP_071855250.1">
    <property type="nucleotide sequence ID" value="NZ_JXLB01000008.1"/>
</dbReference>
<feature type="binding site" evidence="14">
    <location>
        <position position="30"/>
    </location>
    <ligand>
        <name>L-threonine</name>
        <dbReference type="ChEBI" id="CHEBI:57926"/>
    </ligand>
</feature>
<evidence type="ECO:0000313" key="16">
    <source>
        <dbReference type="EMBL" id="OJG82681.1"/>
    </source>
</evidence>
<evidence type="ECO:0000259" key="15">
    <source>
        <dbReference type="PROSITE" id="PS51163"/>
    </source>
</evidence>
<evidence type="ECO:0000256" key="5">
    <source>
        <dbReference type="ARBA" id="ARBA00022490"/>
    </source>
</evidence>
<keyword evidence="7 13" id="KW-0819">tRNA processing</keyword>
<dbReference type="STRING" id="150033.RV14_GL002256"/>
<evidence type="ECO:0000256" key="2">
    <source>
        <dbReference type="ARBA" id="ARBA00007663"/>
    </source>
</evidence>
<dbReference type="OrthoDB" id="9814580at2"/>
<organism evidence="16 17">
    <name type="scientific">Enterococcus ratti</name>
    <dbReference type="NCBI Taxonomy" id="150033"/>
    <lineage>
        <taxon>Bacteria</taxon>
        <taxon>Bacillati</taxon>
        <taxon>Bacillota</taxon>
        <taxon>Bacilli</taxon>
        <taxon>Lactobacillales</taxon>
        <taxon>Enterococcaceae</taxon>
        <taxon>Enterococcus</taxon>
    </lineage>
</organism>
<keyword evidence="8 13" id="KW-0548">Nucleotidyltransferase</keyword>
<accession>A0A1L8WNS7</accession>
<reference evidence="16 17" key="1">
    <citation type="submission" date="2014-12" db="EMBL/GenBank/DDBJ databases">
        <title>Draft genome sequences of 29 type strains of Enterococci.</title>
        <authorList>
            <person name="Zhong Z."/>
            <person name="Sun Z."/>
            <person name="Liu W."/>
            <person name="Zhang W."/>
            <person name="Zhang H."/>
        </authorList>
    </citation>
    <scope>NUCLEOTIDE SEQUENCE [LARGE SCALE GENOMIC DNA]</scope>
    <source>
        <strain evidence="16 17">DSM 15687</strain>
    </source>
</reference>